<dbReference type="SUPFAM" id="SSF48334">
    <property type="entry name" value="DNA repair protein MutS, domain III"/>
    <property type="match status" value="1"/>
</dbReference>
<keyword evidence="2" id="KW-0547">Nucleotide-binding</keyword>
<dbReference type="InterPro" id="IPR011184">
    <property type="entry name" value="DNA_mismatch_repair_Msh2"/>
</dbReference>
<dbReference type="Gene3D" id="3.40.50.300">
    <property type="entry name" value="P-loop containing nucleotide triphosphate hydrolases"/>
    <property type="match status" value="1"/>
</dbReference>
<keyword evidence="5" id="KW-0238">DNA-binding</keyword>
<dbReference type="Gene3D" id="1.10.1420.10">
    <property type="match status" value="2"/>
</dbReference>
<dbReference type="Pfam" id="PF05192">
    <property type="entry name" value="MutS_III"/>
    <property type="match status" value="1"/>
</dbReference>
<dbReference type="GO" id="GO:0032301">
    <property type="term" value="C:MutSalpha complex"/>
    <property type="evidence" value="ECO:0007669"/>
    <property type="project" value="TreeGrafter"/>
</dbReference>
<feature type="domain" description="DNA mismatch repair proteins mutS family" evidence="6">
    <location>
        <begin position="708"/>
        <end position="724"/>
    </location>
</feature>
<dbReference type="GO" id="GO:0030983">
    <property type="term" value="F:mismatched DNA binding"/>
    <property type="evidence" value="ECO:0007669"/>
    <property type="project" value="InterPro"/>
</dbReference>
<gene>
    <name evidence="7" type="ORF">PFISCL1PPCAC_20002</name>
</gene>
<dbReference type="SUPFAM" id="SSF52540">
    <property type="entry name" value="P-loop containing nucleoside triphosphate hydrolases"/>
    <property type="match status" value="1"/>
</dbReference>
<keyword evidence="4" id="KW-0067">ATP-binding</keyword>
<dbReference type="InterPro" id="IPR045076">
    <property type="entry name" value="MutS"/>
</dbReference>
<comment type="similarity">
    <text evidence="1">Belongs to the DNA mismatch repair MutS family.</text>
</comment>
<dbReference type="AlphaFoldDB" id="A0AAV5WDJ0"/>
<proteinExistence type="inferred from homology"/>
<dbReference type="InterPro" id="IPR000432">
    <property type="entry name" value="DNA_mismatch_repair_MutS_C"/>
</dbReference>
<dbReference type="GO" id="GO:0140664">
    <property type="term" value="F:ATP-dependent DNA damage sensor activity"/>
    <property type="evidence" value="ECO:0007669"/>
    <property type="project" value="InterPro"/>
</dbReference>
<evidence type="ECO:0000256" key="4">
    <source>
        <dbReference type="ARBA" id="ARBA00022840"/>
    </source>
</evidence>
<dbReference type="SMART" id="SM00533">
    <property type="entry name" value="MUTSd"/>
    <property type="match status" value="1"/>
</dbReference>
<dbReference type="SMART" id="SM00534">
    <property type="entry name" value="MUTSac"/>
    <property type="match status" value="1"/>
</dbReference>
<evidence type="ECO:0000256" key="1">
    <source>
        <dbReference type="ARBA" id="ARBA00006271"/>
    </source>
</evidence>
<dbReference type="GO" id="GO:0005524">
    <property type="term" value="F:ATP binding"/>
    <property type="evidence" value="ECO:0007669"/>
    <property type="project" value="UniProtKB-KW"/>
</dbReference>
<dbReference type="InterPro" id="IPR007695">
    <property type="entry name" value="DNA_mismatch_repair_MutS-lik_N"/>
</dbReference>
<keyword evidence="8" id="KW-1185">Reference proteome</keyword>
<evidence type="ECO:0000256" key="3">
    <source>
        <dbReference type="ARBA" id="ARBA00022763"/>
    </source>
</evidence>
<keyword evidence="3" id="KW-0227">DNA damage</keyword>
<dbReference type="PANTHER" id="PTHR11361:SF145">
    <property type="entry name" value="DNA MISMATCH REPAIR PROTEINS MUTS FAMILY DOMAIN-CONTAINING PROTEIN"/>
    <property type="match status" value="1"/>
</dbReference>
<accession>A0AAV5WDJ0</accession>
<reference evidence="7" key="1">
    <citation type="submission" date="2023-10" db="EMBL/GenBank/DDBJ databases">
        <title>Genome assembly of Pristionchus species.</title>
        <authorList>
            <person name="Yoshida K."/>
            <person name="Sommer R.J."/>
        </authorList>
    </citation>
    <scope>NUCLEOTIDE SEQUENCE</scope>
    <source>
        <strain evidence="7">RS5133</strain>
    </source>
</reference>
<evidence type="ECO:0000256" key="5">
    <source>
        <dbReference type="ARBA" id="ARBA00023125"/>
    </source>
</evidence>
<dbReference type="InterPro" id="IPR007696">
    <property type="entry name" value="DNA_mismatch_repair_MutS_core"/>
</dbReference>
<dbReference type="GO" id="GO:0006298">
    <property type="term" value="P:mismatch repair"/>
    <property type="evidence" value="ECO:0007669"/>
    <property type="project" value="InterPro"/>
</dbReference>
<evidence type="ECO:0000256" key="2">
    <source>
        <dbReference type="ARBA" id="ARBA00022741"/>
    </source>
</evidence>
<dbReference type="InterPro" id="IPR016151">
    <property type="entry name" value="DNA_mismatch_repair_MutS_N"/>
</dbReference>
<dbReference type="InterPro" id="IPR036187">
    <property type="entry name" value="DNA_mismatch_repair_MutS_sf"/>
</dbReference>
<evidence type="ECO:0000259" key="6">
    <source>
        <dbReference type="PROSITE" id="PS00486"/>
    </source>
</evidence>
<feature type="non-terminal residue" evidence="7">
    <location>
        <position position="1"/>
    </location>
</feature>
<dbReference type="InterPro" id="IPR036678">
    <property type="entry name" value="MutS_con_dom_sf"/>
</dbReference>
<dbReference type="PIRSF" id="PIRSF005813">
    <property type="entry name" value="MSH2"/>
    <property type="match status" value="1"/>
</dbReference>
<sequence>KNTTDISLQRVLREKSKGTVCIFEKQDFYGIYDEDAMFVAREIFKSEVGVKRIQLGGAKERIPYISLGVGQYERVIRELLVVFRYRVQLYSLQGRNTWELKVNGTAGNMEDFEELGELGREAGSLVAICLPRTRKIHGKVYASIIDPSTLRILYAELEDDEKLSHLEQCIIFSNAKEAIIVGDPPSDRLALLKKILRRSNILCTPKPKLSENAFFLRLLQDTERDKIASFPEDLNICLYGIAEYIKLVQSGWESKFILNDYSDGRFMKLDSCAVKAFELFSPSNALGGMHATVYSTLNKCKTVAGQRLLKEWLARPLCDVRLINERQDCIESLVNASHLLKSLHSSHLDKLADLSFLARRLLRKKARLLDCYRIAQSIRKLTPMRECVLQIAKASSGCSSAVKDVLLLPIVWGCEQFKDLVDCVDHVVDDSNVKANGLRIKASISPDLQNIADKLDAVGKKAKRALSKICDRLGSSSIKLDTTPQHGYVYRVTMKEEKQIRGASGIKILDGGKGAGIRFRDAALDLINEEFIAINAEYVRAQKELEETTVEICATYAGALSHLSSQLAVVDVLVSLSMVAITASKMHVRPKMRPLGSDEFVIKNGRHVVLDFILPHFIPNDVDLTETRTLIVTGANMGGKSTYLRSTAIISILAQVGAFVPAESAELSIVEAVHARVGASDRLSKGVSTFMSEMLECAKMIKYATSNSLVVVDELGRGTSTFDGFGLAWAITDELINNVGCRLLVATHFTELTQMENAPRVRAVHMKVIMQDTLTLLYKAEGGVAEKSLGIHVARMVGIDEETLAMGQEEYNRLEKIEELKKEERGVMLRASDETLRQAIIMSNTF</sequence>
<comment type="caution">
    <text evidence="7">The sequence shown here is derived from an EMBL/GenBank/DDBJ whole genome shotgun (WGS) entry which is preliminary data.</text>
</comment>
<dbReference type="EMBL" id="BTSY01000005">
    <property type="protein sequence ID" value="GMT28705.1"/>
    <property type="molecule type" value="Genomic_DNA"/>
</dbReference>
<protein>
    <recommendedName>
        <fullName evidence="6">DNA mismatch repair proteins mutS family domain-containing protein</fullName>
    </recommendedName>
</protein>
<evidence type="ECO:0000313" key="8">
    <source>
        <dbReference type="Proteomes" id="UP001432322"/>
    </source>
</evidence>
<dbReference type="PANTHER" id="PTHR11361">
    <property type="entry name" value="DNA MISMATCH REPAIR PROTEIN MUTS FAMILY MEMBER"/>
    <property type="match status" value="1"/>
</dbReference>
<dbReference type="Proteomes" id="UP001432322">
    <property type="component" value="Unassembled WGS sequence"/>
</dbReference>
<dbReference type="Pfam" id="PF00488">
    <property type="entry name" value="MutS_V"/>
    <property type="match status" value="1"/>
</dbReference>
<dbReference type="Pfam" id="PF01624">
    <property type="entry name" value="MutS_I"/>
    <property type="match status" value="1"/>
</dbReference>
<dbReference type="Gene3D" id="3.40.1170.10">
    <property type="entry name" value="DNA repair protein MutS, domain I"/>
    <property type="match status" value="1"/>
</dbReference>
<evidence type="ECO:0000313" key="7">
    <source>
        <dbReference type="EMBL" id="GMT28705.1"/>
    </source>
</evidence>
<organism evidence="7 8">
    <name type="scientific">Pristionchus fissidentatus</name>
    <dbReference type="NCBI Taxonomy" id="1538716"/>
    <lineage>
        <taxon>Eukaryota</taxon>
        <taxon>Metazoa</taxon>
        <taxon>Ecdysozoa</taxon>
        <taxon>Nematoda</taxon>
        <taxon>Chromadorea</taxon>
        <taxon>Rhabditida</taxon>
        <taxon>Rhabditina</taxon>
        <taxon>Diplogasteromorpha</taxon>
        <taxon>Diplogasteroidea</taxon>
        <taxon>Neodiplogasteridae</taxon>
        <taxon>Pristionchus</taxon>
    </lineage>
</organism>
<name>A0AAV5WDJ0_9BILA</name>
<dbReference type="Gene3D" id="3.30.420.110">
    <property type="entry name" value="MutS, connector domain"/>
    <property type="match status" value="1"/>
</dbReference>
<dbReference type="InterPro" id="IPR027417">
    <property type="entry name" value="P-loop_NTPase"/>
</dbReference>
<dbReference type="Pfam" id="PF05190">
    <property type="entry name" value="MutS_IV"/>
    <property type="match status" value="1"/>
</dbReference>
<dbReference type="PROSITE" id="PS00486">
    <property type="entry name" value="DNA_MISMATCH_REPAIR_2"/>
    <property type="match status" value="1"/>
</dbReference>
<dbReference type="InterPro" id="IPR007861">
    <property type="entry name" value="DNA_mismatch_repair_MutS_clamp"/>
</dbReference>